<dbReference type="PANTHER" id="PTHR46546">
    <property type="entry name" value="SHEWANELLA-LIKE PROTEIN PHOSPHATASE 1"/>
    <property type="match status" value="1"/>
</dbReference>
<organism evidence="3 4">
    <name type="scientific">Blepharisma stoltei</name>
    <dbReference type="NCBI Taxonomy" id="1481888"/>
    <lineage>
        <taxon>Eukaryota</taxon>
        <taxon>Sar</taxon>
        <taxon>Alveolata</taxon>
        <taxon>Ciliophora</taxon>
        <taxon>Postciliodesmatophora</taxon>
        <taxon>Heterotrichea</taxon>
        <taxon>Heterotrichida</taxon>
        <taxon>Blepharismidae</taxon>
        <taxon>Blepharisma</taxon>
    </lineage>
</organism>
<dbReference type="EMBL" id="CAJZBQ010000038">
    <property type="protein sequence ID" value="CAG9325336.1"/>
    <property type="molecule type" value="Genomic_DNA"/>
</dbReference>
<gene>
    <name evidence="3" type="ORF">BSTOLATCC_MIC38598</name>
</gene>
<dbReference type="InterPro" id="IPR004843">
    <property type="entry name" value="Calcineurin-like_PHP"/>
</dbReference>
<proteinExistence type="predicted"/>
<dbReference type="InterPro" id="IPR029052">
    <property type="entry name" value="Metallo-depent_PP-like"/>
</dbReference>
<dbReference type="SUPFAM" id="SSF56300">
    <property type="entry name" value="Metallo-dependent phosphatases"/>
    <property type="match status" value="1"/>
</dbReference>
<reference evidence="3" key="1">
    <citation type="submission" date="2021-09" db="EMBL/GenBank/DDBJ databases">
        <authorList>
            <consortium name="AG Swart"/>
            <person name="Singh M."/>
            <person name="Singh A."/>
            <person name="Seah K."/>
            <person name="Emmerich C."/>
        </authorList>
    </citation>
    <scope>NUCLEOTIDE SEQUENCE</scope>
    <source>
        <strain evidence="3">ATCC30299</strain>
    </source>
</reference>
<dbReference type="GO" id="GO:0016787">
    <property type="term" value="F:hydrolase activity"/>
    <property type="evidence" value="ECO:0007669"/>
    <property type="project" value="InterPro"/>
</dbReference>
<name>A0AAU9JUE5_9CILI</name>
<dbReference type="Gene3D" id="3.60.21.10">
    <property type="match status" value="1"/>
</dbReference>
<keyword evidence="1" id="KW-1133">Transmembrane helix</keyword>
<dbReference type="PANTHER" id="PTHR46546:SF4">
    <property type="entry name" value="SHEWANELLA-LIKE PROTEIN PHOSPHATASE 1"/>
    <property type="match status" value="1"/>
</dbReference>
<keyword evidence="4" id="KW-1185">Reference proteome</keyword>
<dbReference type="Proteomes" id="UP001162131">
    <property type="component" value="Unassembled WGS sequence"/>
</dbReference>
<keyword evidence="1" id="KW-0812">Transmembrane</keyword>
<keyword evidence="1" id="KW-0472">Membrane</keyword>
<feature type="domain" description="Calcineurin-like phosphoesterase" evidence="2">
    <location>
        <begin position="48"/>
        <end position="240"/>
    </location>
</feature>
<evidence type="ECO:0000259" key="2">
    <source>
        <dbReference type="Pfam" id="PF00149"/>
    </source>
</evidence>
<evidence type="ECO:0000313" key="3">
    <source>
        <dbReference type="EMBL" id="CAG9325336.1"/>
    </source>
</evidence>
<protein>
    <recommendedName>
        <fullName evidence="2">Calcineurin-like phosphoesterase domain-containing protein</fullName>
    </recommendedName>
</protein>
<accession>A0AAU9JUE5</accession>
<feature type="transmembrane region" description="Helical" evidence="1">
    <location>
        <begin position="7"/>
        <end position="27"/>
    </location>
</feature>
<comment type="caution">
    <text evidence="3">The sequence shown here is derived from an EMBL/GenBank/DDBJ whole genome shotgun (WGS) entry which is preliminary data.</text>
</comment>
<evidence type="ECO:0000313" key="4">
    <source>
        <dbReference type="Proteomes" id="UP001162131"/>
    </source>
</evidence>
<sequence>MIEIRNLLLVLAGVSVFCLIYTNIVLYRKAPDPIESQISVFENPEKSRIIAFGDLHGDYSALRTILKFTAWDPKDILVQTGDTIGKGDDTKKILNFFIEHKGKNIIHIMGNHEHMNLNENYQFVTDADINSFGGEENRKNLFQKDQIYGIYLSSLKICEKIGDVIFVHGGISKAIAEQYGSFEKIQNGLIEDPANNKDLAGNNGPMWYREYAKGPENKICGDLERTLDILGAEFMVMGHTTFKKITSKCNNKAIFIDTGNSRAVRGVRSALEIQQIKGETVSIRAVYDDSTEVIYQSN</sequence>
<dbReference type="AlphaFoldDB" id="A0AAU9JUE5"/>
<evidence type="ECO:0000256" key="1">
    <source>
        <dbReference type="SAM" id="Phobius"/>
    </source>
</evidence>
<dbReference type="Pfam" id="PF00149">
    <property type="entry name" value="Metallophos"/>
    <property type="match status" value="1"/>
</dbReference>